<dbReference type="EMBL" id="SSTD01003829">
    <property type="protein sequence ID" value="TYK25508.1"/>
    <property type="molecule type" value="Genomic_DNA"/>
</dbReference>
<comment type="subcellular location">
    <subcellularLocation>
        <location evidence="1">Nucleus</location>
    </subcellularLocation>
</comment>
<dbReference type="SUPFAM" id="SSF57667">
    <property type="entry name" value="beta-beta-alpha zinc fingers"/>
    <property type="match status" value="1"/>
</dbReference>
<feature type="compositionally biased region" description="Basic and acidic residues" evidence="7">
    <location>
        <begin position="8"/>
        <end position="32"/>
    </location>
</feature>
<sequence>MSSSDKSNASDHERNYNQDSFKESEQPETEAKAKEETRVFYCKFCSRNFSNLQALGGHQNAHKRERDIAKREKAAAAAAAAGGRTTDVFDSIGSFYHPYYSVMAIHSLRNKSPGFPIRPQSVIRKPSRSRVELSGGGATAAAAAAAAAYGYRWWPREQYMAALAAAQQQQIQSGGLLQGFNNGFESIAMENINASSSSSPQIFGADQCIVNGLDLSLKL</sequence>
<organism evidence="10 12">
    <name type="scientific">Cucumis melo var. makuwa</name>
    <name type="common">Oriental melon</name>
    <dbReference type="NCBI Taxonomy" id="1194695"/>
    <lineage>
        <taxon>Eukaryota</taxon>
        <taxon>Viridiplantae</taxon>
        <taxon>Streptophyta</taxon>
        <taxon>Embryophyta</taxon>
        <taxon>Tracheophyta</taxon>
        <taxon>Spermatophyta</taxon>
        <taxon>Magnoliopsida</taxon>
        <taxon>eudicotyledons</taxon>
        <taxon>Gunneridae</taxon>
        <taxon>Pentapetalae</taxon>
        <taxon>rosids</taxon>
        <taxon>fabids</taxon>
        <taxon>Cucurbitales</taxon>
        <taxon>Cucurbitaceae</taxon>
        <taxon>Benincaseae</taxon>
        <taxon>Cucumis</taxon>
    </lineage>
</organism>
<dbReference type="AlphaFoldDB" id="A0A5D3DPN0"/>
<dbReference type="OrthoDB" id="1731325at2759"/>
<evidence type="ECO:0000256" key="6">
    <source>
        <dbReference type="PROSITE-ProRule" id="PRU00042"/>
    </source>
</evidence>
<dbReference type="Proteomes" id="UP000321947">
    <property type="component" value="Unassembled WGS sequence"/>
</dbReference>
<evidence type="ECO:0000256" key="1">
    <source>
        <dbReference type="ARBA" id="ARBA00004123"/>
    </source>
</evidence>
<evidence type="ECO:0000256" key="5">
    <source>
        <dbReference type="ARBA" id="ARBA00023242"/>
    </source>
</evidence>
<evidence type="ECO:0000313" key="9">
    <source>
        <dbReference type="EMBL" id="KAA0053898.1"/>
    </source>
</evidence>
<evidence type="ECO:0000313" key="11">
    <source>
        <dbReference type="Proteomes" id="UP000321393"/>
    </source>
</evidence>
<evidence type="ECO:0000256" key="4">
    <source>
        <dbReference type="ARBA" id="ARBA00022833"/>
    </source>
</evidence>
<dbReference type="GO" id="GO:0009788">
    <property type="term" value="P:negative regulation of abscisic acid-activated signaling pathway"/>
    <property type="evidence" value="ECO:0007669"/>
    <property type="project" value="InterPro"/>
</dbReference>
<evidence type="ECO:0000313" key="10">
    <source>
        <dbReference type="EMBL" id="TYK25508.1"/>
    </source>
</evidence>
<feature type="domain" description="C2H2-type" evidence="8">
    <location>
        <begin position="40"/>
        <end position="67"/>
    </location>
</feature>
<dbReference type="Proteomes" id="UP000321393">
    <property type="component" value="Unassembled WGS sequence"/>
</dbReference>
<dbReference type="PANTHER" id="PTHR47287">
    <property type="entry name" value="C2H2 AND C2HC ZINC FINGERS SUPERFAMILY PROTEIN"/>
    <property type="match status" value="1"/>
</dbReference>
<keyword evidence="2" id="KW-0479">Metal-binding</keyword>
<reference evidence="11 12" key="1">
    <citation type="submission" date="2019-08" db="EMBL/GenBank/DDBJ databases">
        <title>Draft genome sequences of two oriental melons (Cucumis melo L. var makuwa).</title>
        <authorList>
            <person name="Kwon S.-Y."/>
        </authorList>
    </citation>
    <scope>NUCLEOTIDE SEQUENCE [LARGE SCALE GENOMIC DNA]</scope>
    <source>
        <strain evidence="12">cv. Chang Bougi</strain>
        <strain evidence="11">cv. SW 3</strain>
        <tissue evidence="10">Leaf</tissue>
    </source>
</reference>
<keyword evidence="5" id="KW-0539">Nucleus</keyword>
<dbReference type="InterPro" id="IPR036236">
    <property type="entry name" value="Znf_C2H2_sf"/>
</dbReference>
<feature type="region of interest" description="Disordered" evidence="7">
    <location>
        <begin position="1"/>
        <end position="32"/>
    </location>
</feature>
<dbReference type="STRING" id="1194695.A0A5D3DPN0"/>
<evidence type="ECO:0000256" key="3">
    <source>
        <dbReference type="ARBA" id="ARBA00022771"/>
    </source>
</evidence>
<dbReference type="GO" id="GO:0005634">
    <property type="term" value="C:nucleus"/>
    <property type="evidence" value="ECO:0007669"/>
    <property type="project" value="UniProtKB-SubCell"/>
</dbReference>
<comment type="caution">
    <text evidence="10">The sequence shown here is derived from an EMBL/GenBank/DDBJ whole genome shotgun (WGS) entry which is preliminary data.</text>
</comment>
<dbReference type="Gene3D" id="3.30.160.60">
    <property type="entry name" value="Classic Zinc Finger"/>
    <property type="match status" value="1"/>
</dbReference>
<accession>A0A5D3DPN0</accession>
<dbReference type="PROSITE" id="PS00028">
    <property type="entry name" value="ZINC_FINGER_C2H2_1"/>
    <property type="match status" value="1"/>
</dbReference>
<dbReference type="PANTHER" id="PTHR47287:SF9">
    <property type="entry name" value="ZINC FINGER PROTEIN 4-LIKE"/>
    <property type="match status" value="1"/>
</dbReference>
<keyword evidence="4" id="KW-0862">Zinc</keyword>
<dbReference type="InterPro" id="IPR013087">
    <property type="entry name" value="Znf_C2H2_type"/>
</dbReference>
<dbReference type="PROSITE" id="PS50157">
    <property type="entry name" value="ZINC_FINGER_C2H2_2"/>
    <property type="match status" value="1"/>
</dbReference>
<evidence type="ECO:0000259" key="8">
    <source>
        <dbReference type="PROSITE" id="PS50157"/>
    </source>
</evidence>
<dbReference type="InterPro" id="IPR044246">
    <property type="entry name" value="ZFP3-like"/>
</dbReference>
<evidence type="ECO:0000313" key="12">
    <source>
        <dbReference type="Proteomes" id="UP000321947"/>
    </source>
</evidence>
<evidence type="ECO:0000256" key="2">
    <source>
        <dbReference type="ARBA" id="ARBA00022723"/>
    </source>
</evidence>
<keyword evidence="3 6" id="KW-0863">Zinc-finger</keyword>
<proteinExistence type="predicted"/>
<dbReference type="GO" id="GO:0008270">
    <property type="term" value="F:zinc ion binding"/>
    <property type="evidence" value="ECO:0007669"/>
    <property type="project" value="UniProtKB-KW"/>
</dbReference>
<dbReference type="EMBL" id="SSTE01009109">
    <property type="protein sequence ID" value="KAA0053898.1"/>
    <property type="molecule type" value="Genomic_DNA"/>
</dbReference>
<evidence type="ECO:0000256" key="7">
    <source>
        <dbReference type="SAM" id="MobiDB-lite"/>
    </source>
</evidence>
<name>A0A5D3DPN0_CUCMM</name>
<protein>
    <submittedName>
        <fullName evidence="10">Zinc finger protein GIS-like</fullName>
    </submittedName>
</protein>
<gene>
    <name evidence="10" type="ORF">E5676_scaffold352G006570</name>
    <name evidence="9" type="ORF">E6C27_scaffold135G002930</name>
</gene>